<organism evidence="3 4">
    <name type="scientific">Corynebacterium renale</name>
    <dbReference type="NCBI Taxonomy" id="1724"/>
    <lineage>
        <taxon>Bacteria</taxon>
        <taxon>Bacillati</taxon>
        <taxon>Actinomycetota</taxon>
        <taxon>Actinomycetes</taxon>
        <taxon>Mycobacteriales</taxon>
        <taxon>Corynebacteriaceae</taxon>
        <taxon>Corynebacterium</taxon>
    </lineage>
</organism>
<accession>A0A2A9DLN7</accession>
<dbReference type="AlphaFoldDB" id="A0A2A9DLN7"/>
<dbReference type="SUPFAM" id="SSF52540">
    <property type="entry name" value="P-loop containing nucleoside triphosphate hydrolases"/>
    <property type="match status" value="1"/>
</dbReference>
<dbReference type="Proteomes" id="UP000221653">
    <property type="component" value="Unassembled WGS sequence"/>
</dbReference>
<dbReference type="PANTHER" id="PTHR43566">
    <property type="entry name" value="CONSERVED PROTEIN"/>
    <property type="match status" value="1"/>
</dbReference>
<evidence type="ECO:0000313" key="3">
    <source>
        <dbReference type="EMBL" id="PFG27513.1"/>
    </source>
</evidence>
<dbReference type="Pfam" id="PF13635">
    <property type="entry name" value="DUF4143"/>
    <property type="match status" value="1"/>
</dbReference>
<dbReference type="STRING" id="1724.GCA_001044175_01456"/>
<name>A0A2A9DLN7_9CORY</name>
<gene>
    <name evidence="3" type="ORF">ATK06_0578</name>
</gene>
<evidence type="ECO:0000259" key="2">
    <source>
        <dbReference type="Pfam" id="PF13635"/>
    </source>
</evidence>
<proteinExistence type="predicted"/>
<keyword evidence="4" id="KW-1185">Reference proteome</keyword>
<sequence>MDRFIQRTAADSAAKLAQWFPVVSVTGPRQSGKSTLVRHVFDGYRYVNLEDVSLRELAQDDPMGFVKSLGSSAIIDEAQRVPDVFSAVQVYSDESGKTGQYILSGSQNFLLQREVTQSLAGRVGRLELLPLTFGELSSSRHDISVRDFLVQGGYPRIYDSGIPVDIYCANYLRTYLQRDVGEYVNPQNVVTFEKFIRLCAEQAGNLVNYSSLARELGVDARTIKSWLSILESSYIVFMLAPFHTNTRKRVTKTPKLYFYDTGLLAYLLGVNSENYDFSQHKGALIENMVIAETRKKYLNNIEEPRLYFYRDDSKIEVDLLDLTKEPRLIEIKSSATYRSKFGKHLAEVAERLVCQTSARWWCTREKEIMTLLATQSNRCVRT</sequence>
<protein>
    <recommendedName>
        <fullName evidence="5">AAA+ superfamily ATPase</fullName>
    </recommendedName>
</protein>
<evidence type="ECO:0000259" key="1">
    <source>
        <dbReference type="Pfam" id="PF13173"/>
    </source>
</evidence>
<dbReference type="EMBL" id="PDJF01000001">
    <property type="protein sequence ID" value="PFG27513.1"/>
    <property type="molecule type" value="Genomic_DNA"/>
</dbReference>
<comment type="caution">
    <text evidence="3">The sequence shown here is derived from an EMBL/GenBank/DDBJ whole genome shotgun (WGS) entry which is preliminary data.</text>
</comment>
<evidence type="ECO:0000313" key="4">
    <source>
        <dbReference type="Proteomes" id="UP000221653"/>
    </source>
</evidence>
<feature type="domain" description="AAA" evidence="1">
    <location>
        <begin position="21"/>
        <end position="136"/>
    </location>
</feature>
<dbReference type="InterPro" id="IPR041682">
    <property type="entry name" value="AAA_14"/>
</dbReference>
<dbReference type="PANTHER" id="PTHR43566:SF2">
    <property type="entry name" value="DUF4143 DOMAIN-CONTAINING PROTEIN"/>
    <property type="match status" value="1"/>
</dbReference>
<dbReference type="InterPro" id="IPR025420">
    <property type="entry name" value="DUF4143"/>
</dbReference>
<reference evidence="3 4" key="1">
    <citation type="submission" date="2017-10" db="EMBL/GenBank/DDBJ databases">
        <title>Sequencing the genomes of 1000 actinobacteria strains.</title>
        <authorList>
            <person name="Klenk H.-P."/>
        </authorList>
    </citation>
    <scope>NUCLEOTIDE SEQUENCE [LARGE SCALE GENOMIC DNA]</scope>
    <source>
        <strain evidence="3 4">DSM 20688</strain>
    </source>
</reference>
<dbReference type="InterPro" id="IPR027417">
    <property type="entry name" value="P-loop_NTPase"/>
</dbReference>
<evidence type="ECO:0008006" key="5">
    <source>
        <dbReference type="Google" id="ProtNLM"/>
    </source>
</evidence>
<dbReference type="Pfam" id="PF13173">
    <property type="entry name" value="AAA_14"/>
    <property type="match status" value="1"/>
</dbReference>
<feature type="domain" description="DUF4143" evidence="2">
    <location>
        <begin position="177"/>
        <end position="334"/>
    </location>
</feature>